<feature type="domain" description="AB hydrolase-1" evidence="12">
    <location>
        <begin position="86"/>
        <end position="451"/>
    </location>
</feature>
<keyword evidence="7" id="KW-0963">Cytoplasm</keyword>
<evidence type="ECO:0000256" key="8">
    <source>
        <dbReference type="ARBA" id="ARBA00022670"/>
    </source>
</evidence>
<dbReference type="Proteomes" id="UP000521199">
    <property type="component" value="Unassembled WGS sequence"/>
</dbReference>
<dbReference type="SUPFAM" id="SSF53474">
    <property type="entry name" value="alpha/beta-Hydrolases"/>
    <property type="match status" value="1"/>
</dbReference>
<dbReference type="GO" id="GO:0004177">
    <property type="term" value="F:aminopeptidase activity"/>
    <property type="evidence" value="ECO:0007669"/>
    <property type="project" value="UniProtKB-KW"/>
</dbReference>
<organism evidence="13 14">
    <name type="scientific">Chiayiivirga flava</name>
    <dbReference type="NCBI Taxonomy" id="659595"/>
    <lineage>
        <taxon>Bacteria</taxon>
        <taxon>Pseudomonadati</taxon>
        <taxon>Pseudomonadota</taxon>
        <taxon>Gammaproteobacteria</taxon>
        <taxon>Lysobacterales</taxon>
        <taxon>Lysobacteraceae</taxon>
        <taxon>Chiayiivirga</taxon>
    </lineage>
</organism>
<dbReference type="InterPro" id="IPR002410">
    <property type="entry name" value="Peptidase_S33"/>
</dbReference>
<dbReference type="InterPro" id="IPR005944">
    <property type="entry name" value="Pro_iminopeptidase"/>
</dbReference>
<dbReference type="InterPro" id="IPR029058">
    <property type="entry name" value="AB_hydrolase_fold"/>
</dbReference>
<name>A0A7W8D4E3_9GAMM</name>
<evidence type="ECO:0000256" key="5">
    <source>
        <dbReference type="ARBA" id="ARBA00021843"/>
    </source>
</evidence>
<evidence type="ECO:0000256" key="9">
    <source>
        <dbReference type="ARBA" id="ARBA00022801"/>
    </source>
</evidence>
<reference evidence="13 14" key="1">
    <citation type="submission" date="2020-08" db="EMBL/GenBank/DDBJ databases">
        <title>Genomic Encyclopedia of Type Strains, Phase IV (KMG-IV): sequencing the most valuable type-strain genomes for metagenomic binning, comparative biology and taxonomic classification.</title>
        <authorList>
            <person name="Goeker M."/>
        </authorList>
    </citation>
    <scope>NUCLEOTIDE SEQUENCE [LARGE SCALE GENOMIC DNA]</scope>
    <source>
        <strain evidence="13 14">DSM 24163</strain>
    </source>
</reference>
<evidence type="ECO:0000256" key="1">
    <source>
        <dbReference type="ARBA" id="ARBA00001585"/>
    </source>
</evidence>
<dbReference type="GO" id="GO:0005737">
    <property type="term" value="C:cytoplasm"/>
    <property type="evidence" value="ECO:0007669"/>
    <property type="project" value="UniProtKB-SubCell"/>
</dbReference>
<gene>
    <name evidence="13" type="ORF">HNQ52_001233</name>
</gene>
<evidence type="ECO:0000256" key="3">
    <source>
        <dbReference type="ARBA" id="ARBA00010088"/>
    </source>
</evidence>
<keyword evidence="8" id="KW-0645">Protease</keyword>
<dbReference type="RefSeq" id="WP_183960242.1">
    <property type="nucleotide sequence ID" value="NZ_JACHHP010000002.1"/>
</dbReference>
<keyword evidence="6" id="KW-0031">Aminopeptidase</keyword>
<dbReference type="PANTHER" id="PTHR43722">
    <property type="entry name" value="PROLINE IMINOPEPTIDASE"/>
    <property type="match status" value="1"/>
</dbReference>
<evidence type="ECO:0000256" key="11">
    <source>
        <dbReference type="SAM" id="SignalP"/>
    </source>
</evidence>
<evidence type="ECO:0000259" key="12">
    <source>
        <dbReference type="Pfam" id="PF00561"/>
    </source>
</evidence>
<proteinExistence type="inferred from homology"/>
<comment type="catalytic activity">
    <reaction evidence="1">
        <text>Release of N-terminal proline from a peptide.</text>
        <dbReference type="EC" id="3.4.11.5"/>
    </reaction>
</comment>
<evidence type="ECO:0000256" key="4">
    <source>
        <dbReference type="ARBA" id="ARBA00012568"/>
    </source>
</evidence>
<dbReference type="PANTHER" id="PTHR43722:SF1">
    <property type="entry name" value="PROLINE IMINOPEPTIDASE"/>
    <property type="match status" value="1"/>
</dbReference>
<comment type="caution">
    <text evidence="13">The sequence shown here is derived from an EMBL/GenBank/DDBJ whole genome shotgun (WGS) entry which is preliminary data.</text>
</comment>
<keyword evidence="11" id="KW-0732">Signal</keyword>
<feature type="chain" id="PRO_5030726399" description="Proline iminopeptidase" evidence="11">
    <location>
        <begin position="27"/>
        <end position="494"/>
    </location>
</feature>
<dbReference type="Pfam" id="PF00561">
    <property type="entry name" value="Abhydrolase_1"/>
    <property type="match status" value="1"/>
</dbReference>
<dbReference type="EMBL" id="JACHHP010000002">
    <property type="protein sequence ID" value="MBB5207704.1"/>
    <property type="molecule type" value="Genomic_DNA"/>
</dbReference>
<protein>
    <recommendedName>
        <fullName evidence="5">Proline iminopeptidase</fullName>
        <ecNumber evidence="4">3.4.11.5</ecNumber>
    </recommendedName>
    <alternativeName>
        <fullName evidence="10">Prolyl aminopeptidase</fullName>
    </alternativeName>
</protein>
<dbReference type="AlphaFoldDB" id="A0A7W8D4E3"/>
<dbReference type="EC" id="3.4.11.5" evidence="4"/>
<evidence type="ECO:0000256" key="6">
    <source>
        <dbReference type="ARBA" id="ARBA00022438"/>
    </source>
</evidence>
<evidence type="ECO:0000313" key="14">
    <source>
        <dbReference type="Proteomes" id="UP000521199"/>
    </source>
</evidence>
<keyword evidence="9" id="KW-0378">Hydrolase</keyword>
<evidence type="ECO:0000256" key="7">
    <source>
        <dbReference type="ARBA" id="ARBA00022490"/>
    </source>
</evidence>
<dbReference type="GO" id="GO:0006508">
    <property type="term" value="P:proteolysis"/>
    <property type="evidence" value="ECO:0007669"/>
    <property type="project" value="UniProtKB-KW"/>
</dbReference>
<comment type="subcellular location">
    <subcellularLocation>
        <location evidence="2">Cytoplasm</location>
    </subcellularLocation>
</comment>
<keyword evidence="14" id="KW-1185">Reference proteome</keyword>
<evidence type="ECO:0000313" key="13">
    <source>
        <dbReference type="EMBL" id="MBB5207704.1"/>
    </source>
</evidence>
<dbReference type="InterPro" id="IPR000073">
    <property type="entry name" value="AB_hydrolase_1"/>
</dbReference>
<feature type="signal peptide" evidence="11">
    <location>
        <begin position="1"/>
        <end position="26"/>
    </location>
</feature>
<evidence type="ECO:0000256" key="2">
    <source>
        <dbReference type="ARBA" id="ARBA00004496"/>
    </source>
</evidence>
<comment type="similarity">
    <text evidence="3">Belongs to the peptidase S33 family.</text>
</comment>
<accession>A0A7W8D4E3</accession>
<dbReference type="Gene3D" id="3.40.50.1820">
    <property type="entry name" value="alpha/beta hydrolase"/>
    <property type="match status" value="1"/>
</dbReference>
<sequence length="494" mass="52410">MHTHHILPTVGLLAIGLLAGASATQARNYGAIEFAPCTLAPEFSTQSVEAQCGVLRVPEDRAAPDGRSIELAIAWVPTEGEPSADPVFMLAGGPGQSARDSYPNAAPAFRDILRHRDVILVDQRGTGGSNALGCKDEAGENAFTAADDDSLDGATRFARECLAALGARADVRHYTTGDAVADLEAVRQALGVATINLIGISYGTRVAQQYVLHHPAQTRSVILDGVVPNTLVLGSEHAKNLDAALALQYARCAEAEACRTAFGDPRQNFRTLAAELRAAPRTVAYRDAVSGEWREEQLTYGHLAAVMRLYSYAPTVAAMLPLTLHEAVNGRGDTLMAQAHMLMGEIGDQIQHGMQLSVMCAEDAPGLKPDPADADTVLGTEFVDYSLAQCGVWPRGSVAEDFATPVTADVPVLLLSGEFDPVTPPRYGDNVAQAWPGARHLVLKGQGHNVIGVGCTPKLAARFIDTLDAAELDATCLDSLNYTPPFAGHYGWEP</sequence>
<dbReference type="PRINTS" id="PR00793">
    <property type="entry name" value="PROAMNOPTASE"/>
</dbReference>
<evidence type="ECO:0000256" key="10">
    <source>
        <dbReference type="ARBA" id="ARBA00029605"/>
    </source>
</evidence>